<keyword evidence="11" id="KW-1185">Reference proteome</keyword>
<dbReference type="SUPFAM" id="SSF53448">
    <property type="entry name" value="Nucleotide-diphospho-sugar transferases"/>
    <property type="match status" value="1"/>
</dbReference>
<keyword evidence="5 8" id="KW-0460">Magnesium</keyword>
<dbReference type="PANTHER" id="PTHR19136:SF81">
    <property type="entry name" value="MOLYBDENUM COFACTOR GUANYLYLTRANSFERASE"/>
    <property type="match status" value="1"/>
</dbReference>
<reference evidence="10 11" key="1">
    <citation type="submission" date="2018-08" db="EMBL/GenBank/DDBJ databases">
        <title>Paraburkholderia sp. DHOM06 isolated from forest soil.</title>
        <authorList>
            <person name="Gao Z.-H."/>
            <person name="Qiu L.-H."/>
        </authorList>
    </citation>
    <scope>NUCLEOTIDE SEQUENCE [LARGE SCALE GENOMIC DNA]</scope>
    <source>
        <strain evidence="10 11">DHOM06</strain>
    </source>
</reference>
<evidence type="ECO:0000313" key="11">
    <source>
        <dbReference type="Proteomes" id="UP000256838"/>
    </source>
</evidence>
<evidence type="ECO:0000256" key="8">
    <source>
        <dbReference type="HAMAP-Rule" id="MF_00316"/>
    </source>
</evidence>
<evidence type="ECO:0000256" key="6">
    <source>
        <dbReference type="ARBA" id="ARBA00023134"/>
    </source>
</evidence>
<dbReference type="GO" id="GO:0005737">
    <property type="term" value="C:cytoplasm"/>
    <property type="evidence" value="ECO:0007669"/>
    <property type="project" value="UniProtKB-SubCell"/>
</dbReference>
<dbReference type="PANTHER" id="PTHR19136">
    <property type="entry name" value="MOLYBDENUM COFACTOR GUANYLYLTRANSFERASE"/>
    <property type="match status" value="1"/>
</dbReference>
<dbReference type="Pfam" id="PF12804">
    <property type="entry name" value="NTP_transf_3"/>
    <property type="match status" value="1"/>
</dbReference>
<keyword evidence="2 8" id="KW-0808">Transferase</keyword>
<comment type="catalytic activity">
    <reaction evidence="8">
        <text>Mo-molybdopterin + GTP + H(+) = Mo-molybdopterin guanine dinucleotide + diphosphate</text>
        <dbReference type="Rhea" id="RHEA:34243"/>
        <dbReference type="ChEBI" id="CHEBI:15378"/>
        <dbReference type="ChEBI" id="CHEBI:33019"/>
        <dbReference type="ChEBI" id="CHEBI:37565"/>
        <dbReference type="ChEBI" id="CHEBI:71302"/>
        <dbReference type="ChEBI" id="CHEBI:71310"/>
        <dbReference type="EC" id="2.7.7.77"/>
    </reaction>
</comment>
<dbReference type="NCBIfam" id="TIGR02665">
    <property type="entry name" value="molyb_mobA"/>
    <property type="match status" value="1"/>
</dbReference>
<evidence type="ECO:0000256" key="7">
    <source>
        <dbReference type="ARBA" id="ARBA00023150"/>
    </source>
</evidence>
<evidence type="ECO:0000256" key="4">
    <source>
        <dbReference type="ARBA" id="ARBA00022741"/>
    </source>
</evidence>
<comment type="cofactor">
    <cofactor evidence="8">
        <name>Mg(2+)</name>
        <dbReference type="ChEBI" id="CHEBI:18420"/>
    </cofactor>
</comment>
<keyword evidence="7 8" id="KW-0501">Molybdenum cofactor biosynthesis</keyword>
<evidence type="ECO:0000313" key="10">
    <source>
        <dbReference type="EMBL" id="RDU97113.1"/>
    </source>
</evidence>
<dbReference type="InterPro" id="IPR025877">
    <property type="entry name" value="MobA-like_NTP_Trfase"/>
</dbReference>
<feature type="binding site" evidence="8">
    <location>
        <position position="83"/>
    </location>
    <ligand>
        <name>GTP</name>
        <dbReference type="ChEBI" id="CHEBI:37565"/>
    </ligand>
</feature>
<dbReference type="EC" id="2.7.7.77" evidence="8"/>
<evidence type="ECO:0000256" key="5">
    <source>
        <dbReference type="ARBA" id="ARBA00022842"/>
    </source>
</evidence>
<evidence type="ECO:0000256" key="1">
    <source>
        <dbReference type="ARBA" id="ARBA00022490"/>
    </source>
</evidence>
<keyword evidence="3 8" id="KW-0479">Metal-binding</keyword>
<evidence type="ECO:0000256" key="2">
    <source>
        <dbReference type="ARBA" id="ARBA00022679"/>
    </source>
</evidence>
<proteinExistence type="inferred from homology"/>
<keyword evidence="1 8" id="KW-0963">Cytoplasm</keyword>
<accession>A0A3D8JVF1</accession>
<dbReference type="AlphaFoldDB" id="A0A3D8JVF1"/>
<dbReference type="GO" id="GO:0046872">
    <property type="term" value="F:metal ion binding"/>
    <property type="evidence" value="ECO:0007669"/>
    <property type="project" value="UniProtKB-KW"/>
</dbReference>
<protein>
    <recommendedName>
        <fullName evidence="8">Molybdenum cofactor guanylyltransferase</fullName>
        <shortName evidence="8">MoCo guanylyltransferase</shortName>
        <ecNumber evidence="8">2.7.7.77</ecNumber>
    </recommendedName>
    <alternativeName>
        <fullName evidence="8">GTP:molybdopterin guanylyltransferase</fullName>
    </alternativeName>
    <alternativeName>
        <fullName evidence="8">Mo-MPT guanylyltransferase</fullName>
    </alternativeName>
    <alternativeName>
        <fullName evidence="8">Molybdopterin guanylyltransferase</fullName>
    </alternativeName>
    <alternativeName>
        <fullName evidence="8">Molybdopterin-guanine dinucleotide synthase</fullName>
        <shortName evidence="8">MGD synthase</shortName>
    </alternativeName>
</protein>
<dbReference type="InterPro" id="IPR029044">
    <property type="entry name" value="Nucleotide-diphossugar_trans"/>
</dbReference>
<keyword evidence="4 8" id="KW-0547">Nucleotide-binding</keyword>
<dbReference type="EMBL" id="QRGA01000011">
    <property type="protein sequence ID" value="RDU97113.1"/>
    <property type="molecule type" value="Genomic_DNA"/>
</dbReference>
<gene>
    <name evidence="8" type="primary">mobA</name>
    <name evidence="10" type="ORF">DWV00_20950</name>
</gene>
<keyword evidence="10" id="KW-0548">Nucleotidyltransferase</keyword>
<comment type="domain">
    <text evidence="8">The N-terminal domain determines nucleotide recognition and specific binding, while the C-terminal domain determines the specific binding to the target protein.</text>
</comment>
<organism evidence="10 11">
    <name type="scientific">Trinickia dinghuensis</name>
    <dbReference type="NCBI Taxonomy" id="2291023"/>
    <lineage>
        <taxon>Bacteria</taxon>
        <taxon>Pseudomonadati</taxon>
        <taxon>Pseudomonadota</taxon>
        <taxon>Betaproteobacteria</taxon>
        <taxon>Burkholderiales</taxon>
        <taxon>Burkholderiaceae</taxon>
        <taxon>Trinickia</taxon>
    </lineage>
</organism>
<dbReference type="HAMAP" id="MF_00316">
    <property type="entry name" value="MobA"/>
    <property type="match status" value="1"/>
</dbReference>
<feature type="binding site" evidence="8">
    <location>
        <position position="33"/>
    </location>
    <ligand>
        <name>GTP</name>
        <dbReference type="ChEBI" id="CHEBI:37565"/>
    </ligand>
</feature>
<comment type="function">
    <text evidence="8">Transfers a GMP moiety from GTP to Mo-molybdopterin (Mo-MPT) cofactor (Moco or molybdenum cofactor) to form Mo-molybdopterin guanine dinucleotide (Mo-MGD) cofactor.</text>
</comment>
<feature type="domain" description="MobA-like NTP transferase" evidence="9">
    <location>
        <begin position="17"/>
        <end position="185"/>
    </location>
</feature>
<dbReference type="Gene3D" id="3.90.550.10">
    <property type="entry name" value="Spore Coat Polysaccharide Biosynthesis Protein SpsA, Chain A"/>
    <property type="match status" value="1"/>
</dbReference>
<feature type="binding site" evidence="8">
    <location>
        <position position="113"/>
    </location>
    <ligand>
        <name>GTP</name>
        <dbReference type="ChEBI" id="CHEBI:37565"/>
    </ligand>
</feature>
<evidence type="ECO:0000259" key="9">
    <source>
        <dbReference type="Pfam" id="PF12804"/>
    </source>
</evidence>
<comment type="subunit">
    <text evidence="8">Monomer.</text>
</comment>
<dbReference type="InterPro" id="IPR013482">
    <property type="entry name" value="Molybde_CF_guanTrfase"/>
</dbReference>
<dbReference type="Proteomes" id="UP000256838">
    <property type="component" value="Unassembled WGS sequence"/>
</dbReference>
<keyword evidence="6 8" id="KW-0342">GTP-binding</keyword>
<comment type="caution">
    <text evidence="8">Lacks conserved residue(s) required for the propagation of feature annotation.</text>
</comment>
<dbReference type="CDD" id="cd02503">
    <property type="entry name" value="MobA"/>
    <property type="match status" value="1"/>
</dbReference>
<dbReference type="OrthoDB" id="9788394at2"/>
<sequence length="222" mass="23620">MANPSPTASPMRSRMTGLLLAGGRGTRMGGADKGLQPLAGEPLALHVVRRIAEQVGPLLISANRHLIDYARLGAPFDARVVQDATRDFPGPLAGLLAGLRAASTEFVLCVPCDTPALPADLAVRLLAALDANEADAAVAATVDAIGQVSLHPVVALVRATLADDLAAYLDAGERKVRTWYARHKHVEVPFADERAFYNANSLHDLADLERTLDAPRRARQLD</sequence>
<dbReference type="GO" id="GO:1902758">
    <property type="term" value="P:bis(molybdopterin guanine dinucleotide)molybdenum biosynthetic process"/>
    <property type="evidence" value="ECO:0007669"/>
    <property type="project" value="TreeGrafter"/>
</dbReference>
<dbReference type="GO" id="GO:0061603">
    <property type="term" value="F:molybdenum cofactor guanylyltransferase activity"/>
    <property type="evidence" value="ECO:0007669"/>
    <property type="project" value="UniProtKB-EC"/>
</dbReference>
<dbReference type="GO" id="GO:0005525">
    <property type="term" value="F:GTP binding"/>
    <property type="evidence" value="ECO:0007669"/>
    <property type="project" value="UniProtKB-UniRule"/>
</dbReference>
<name>A0A3D8JVF1_9BURK</name>
<evidence type="ECO:0000256" key="3">
    <source>
        <dbReference type="ARBA" id="ARBA00022723"/>
    </source>
</evidence>
<feature type="binding site" evidence="8">
    <location>
        <position position="113"/>
    </location>
    <ligand>
        <name>Mg(2+)</name>
        <dbReference type="ChEBI" id="CHEBI:18420"/>
    </ligand>
</feature>
<comment type="caution">
    <text evidence="10">The sequence shown here is derived from an EMBL/GenBank/DDBJ whole genome shotgun (WGS) entry which is preliminary data.</text>
</comment>
<comment type="similarity">
    <text evidence="8">Belongs to the MobA family.</text>
</comment>
<feature type="binding site" evidence="8">
    <location>
        <begin position="20"/>
        <end position="22"/>
    </location>
    <ligand>
        <name>GTP</name>
        <dbReference type="ChEBI" id="CHEBI:37565"/>
    </ligand>
</feature>
<comment type="subcellular location">
    <subcellularLocation>
        <location evidence="8">Cytoplasm</location>
    </subcellularLocation>
</comment>